<dbReference type="GeneID" id="28843824"/>
<dbReference type="InterPro" id="IPR036188">
    <property type="entry name" value="FAD/NAD-bd_sf"/>
</dbReference>
<dbReference type="PANTHER" id="PTHR13847:SF284">
    <property type="entry name" value="FAD DEPENDENT OXIDOREDUCTASE DOMAIN-CONTAINING PROTEIN"/>
    <property type="match status" value="1"/>
</dbReference>
<sequence length="441" mass="47917">MASTTPLTSLPFPNPTKSYWQTPPLPISDHRTTPSLPPSTKYLIVGSGITGASIAHKLLLAEPSASVVLLEARQASSGATGRNGGHCRPGDYLEFKNNLDLIGVEEALRVENLEETNVRAVAALVDEHSIDCDFRARESLDVFVDPKQWEAALAALKAREEVGVPGLREHKVWSEKETREELLFPDGVGAISYLAYILSPYKLVCALLEISLKKGMNLQTNTAALEVSQDPNSKLWTVRTDRGEIKAEKVILATNAYTAALYPPLADFIKPARGQMATVRPGSKIEGNPALRRTAAIHTTEGYPYFQSRADGVSGDGDLIFGVGSWHGKVGIQRTFDDTTLHPEISEYLTNAATNLFGEETWGEKGAVLQEWTGIMGTTTDHHPLVGEAPGKEGLWICAGFNGHGMGLAFQSAEALVGLVTGREKEVDEWLPKCYRLSRAL</sequence>
<dbReference type="AlphaFoldDB" id="A0A1B8G6S2"/>
<dbReference type="Proteomes" id="UP000091956">
    <property type="component" value="Unassembled WGS sequence"/>
</dbReference>
<dbReference type="EMBL" id="KV460287">
    <property type="protein sequence ID" value="OBT91527.1"/>
    <property type="molecule type" value="Genomic_DNA"/>
</dbReference>
<dbReference type="OrthoDB" id="429143at2759"/>
<evidence type="ECO:0000259" key="1">
    <source>
        <dbReference type="Pfam" id="PF01266"/>
    </source>
</evidence>
<organism evidence="2 3">
    <name type="scientific">Pseudogymnoascus verrucosus</name>
    <dbReference type="NCBI Taxonomy" id="342668"/>
    <lineage>
        <taxon>Eukaryota</taxon>
        <taxon>Fungi</taxon>
        <taxon>Dikarya</taxon>
        <taxon>Ascomycota</taxon>
        <taxon>Pezizomycotina</taxon>
        <taxon>Leotiomycetes</taxon>
        <taxon>Thelebolales</taxon>
        <taxon>Thelebolaceae</taxon>
        <taxon>Pseudogymnoascus</taxon>
    </lineage>
</organism>
<dbReference type="STRING" id="342668.A0A1B8G6S2"/>
<gene>
    <name evidence="2" type="ORF">VE01_10438</name>
</gene>
<dbReference type="PANTHER" id="PTHR13847">
    <property type="entry name" value="SARCOSINE DEHYDROGENASE-RELATED"/>
    <property type="match status" value="1"/>
</dbReference>
<dbReference type="Gene3D" id="3.50.50.60">
    <property type="entry name" value="FAD/NAD(P)-binding domain"/>
    <property type="match status" value="1"/>
</dbReference>
<feature type="domain" description="FAD dependent oxidoreductase" evidence="1">
    <location>
        <begin position="42"/>
        <end position="417"/>
    </location>
</feature>
<accession>A0A1B8G6S2</accession>
<dbReference type="GO" id="GO:0005737">
    <property type="term" value="C:cytoplasm"/>
    <property type="evidence" value="ECO:0007669"/>
    <property type="project" value="TreeGrafter"/>
</dbReference>
<keyword evidence="3" id="KW-1185">Reference proteome</keyword>
<name>A0A1B8G6S2_9PEZI</name>
<protein>
    <recommendedName>
        <fullName evidence="1">FAD dependent oxidoreductase domain-containing protein</fullName>
    </recommendedName>
</protein>
<evidence type="ECO:0000313" key="3">
    <source>
        <dbReference type="Proteomes" id="UP000091956"/>
    </source>
</evidence>
<reference evidence="3" key="2">
    <citation type="journal article" date="2018" name="Nat. Commun.">
        <title>Extreme sensitivity to ultraviolet light in the fungal pathogen causing white-nose syndrome of bats.</title>
        <authorList>
            <person name="Palmer J.M."/>
            <person name="Drees K.P."/>
            <person name="Foster J.T."/>
            <person name="Lindner D.L."/>
        </authorList>
    </citation>
    <scope>NUCLEOTIDE SEQUENCE [LARGE SCALE GENOMIC DNA]</scope>
    <source>
        <strain evidence="3">UAMH 10579</strain>
    </source>
</reference>
<dbReference type="InterPro" id="IPR006076">
    <property type="entry name" value="FAD-dep_OxRdtase"/>
</dbReference>
<reference evidence="2 3" key="1">
    <citation type="submission" date="2016-03" db="EMBL/GenBank/DDBJ databases">
        <title>Comparative genomics of Pseudogymnoascus destructans, the fungus causing white-nose syndrome of bats.</title>
        <authorList>
            <person name="Palmer J.M."/>
            <person name="Drees K.P."/>
            <person name="Foster J.T."/>
            <person name="Lindner D.L."/>
        </authorList>
    </citation>
    <scope>NUCLEOTIDE SEQUENCE [LARGE SCALE GENOMIC DNA]</scope>
    <source>
        <strain evidence="2 3">UAMH 10579</strain>
    </source>
</reference>
<dbReference type="Gene3D" id="3.30.9.10">
    <property type="entry name" value="D-Amino Acid Oxidase, subunit A, domain 2"/>
    <property type="match status" value="1"/>
</dbReference>
<dbReference type="Pfam" id="PF01266">
    <property type="entry name" value="DAO"/>
    <property type="match status" value="1"/>
</dbReference>
<evidence type="ECO:0000313" key="2">
    <source>
        <dbReference type="EMBL" id="OBT91527.1"/>
    </source>
</evidence>
<dbReference type="SUPFAM" id="SSF51905">
    <property type="entry name" value="FAD/NAD(P)-binding domain"/>
    <property type="match status" value="1"/>
</dbReference>
<dbReference type="RefSeq" id="XP_018125260.1">
    <property type="nucleotide sequence ID" value="XM_018279836.2"/>
</dbReference>
<proteinExistence type="predicted"/>